<dbReference type="AlphaFoldDB" id="A0A2W5F9V9"/>
<proteinExistence type="inferred from homology"/>
<gene>
    <name evidence="7" type="ORF">DI603_17325</name>
</gene>
<evidence type="ECO:0000256" key="4">
    <source>
        <dbReference type="ARBA" id="ARBA00023237"/>
    </source>
</evidence>
<dbReference type="GO" id="GO:0009279">
    <property type="term" value="C:cell outer membrane"/>
    <property type="evidence" value="ECO:0007669"/>
    <property type="project" value="UniProtKB-SubCell"/>
</dbReference>
<evidence type="ECO:0000256" key="3">
    <source>
        <dbReference type="ARBA" id="ARBA00023136"/>
    </source>
</evidence>
<dbReference type="Gene3D" id="2.40.170.20">
    <property type="entry name" value="TonB-dependent receptor, beta-barrel domain"/>
    <property type="match status" value="1"/>
</dbReference>
<accession>A0A2W5F9V9</accession>
<dbReference type="NCBIfam" id="TIGR01782">
    <property type="entry name" value="TonB-Xanth-Caul"/>
    <property type="match status" value="1"/>
</dbReference>
<evidence type="ECO:0000256" key="1">
    <source>
        <dbReference type="ARBA" id="ARBA00004442"/>
    </source>
</evidence>
<dbReference type="InterPro" id="IPR010104">
    <property type="entry name" value="TonB_rcpt_bac"/>
</dbReference>
<dbReference type="InterPro" id="IPR041700">
    <property type="entry name" value="OMP_b-brl_3"/>
</dbReference>
<dbReference type="CDD" id="cd01347">
    <property type="entry name" value="ligand_gated_channel"/>
    <property type="match status" value="1"/>
</dbReference>
<dbReference type="InterPro" id="IPR012910">
    <property type="entry name" value="Plug_dom"/>
</dbReference>
<dbReference type="Proteomes" id="UP000249633">
    <property type="component" value="Unassembled WGS sequence"/>
</dbReference>
<dbReference type="EMBL" id="QFOD01000018">
    <property type="protein sequence ID" value="PZP29426.1"/>
    <property type="molecule type" value="Genomic_DNA"/>
</dbReference>
<keyword evidence="4" id="KW-0998">Cell outer membrane</keyword>
<dbReference type="InterPro" id="IPR036942">
    <property type="entry name" value="Beta-barrel_TonB_sf"/>
</dbReference>
<evidence type="ECO:0000256" key="2">
    <source>
        <dbReference type="ARBA" id="ARBA00009810"/>
    </source>
</evidence>
<dbReference type="SUPFAM" id="SSF56935">
    <property type="entry name" value="Porins"/>
    <property type="match status" value="1"/>
</dbReference>
<evidence type="ECO:0000313" key="7">
    <source>
        <dbReference type="EMBL" id="PZP29426.1"/>
    </source>
</evidence>
<evidence type="ECO:0000313" key="8">
    <source>
        <dbReference type="Proteomes" id="UP000249633"/>
    </source>
</evidence>
<comment type="caution">
    <text evidence="7">The sequence shown here is derived from an EMBL/GenBank/DDBJ whole genome shotgun (WGS) entry which is preliminary data.</text>
</comment>
<evidence type="ECO:0000259" key="6">
    <source>
        <dbReference type="Pfam" id="PF14905"/>
    </source>
</evidence>
<feature type="domain" description="Outer membrane protein beta-barrel" evidence="6">
    <location>
        <begin position="638"/>
        <end position="811"/>
    </location>
</feature>
<dbReference type="Pfam" id="PF14905">
    <property type="entry name" value="OMP_b-brl_3"/>
    <property type="match status" value="1"/>
</dbReference>
<dbReference type="Pfam" id="PF07715">
    <property type="entry name" value="Plug"/>
    <property type="match status" value="1"/>
</dbReference>
<evidence type="ECO:0000259" key="5">
    <source>
        <dbReference type="Pfam" id="PF07715"/>
    </source>
</evidence>
<comment type="similarity">
    <text evidence="2">Belongs to the TonB-dependent receptor family.</text>
</comment>
<name>A0A2W5F9V9_9BURK</name>
<sequence length="936" mass="100108">MSKSTQKCASGRAQAGEMFRSHPVAVGCMLLAAAASAAAQQAQPPAQQLETVTVTGIRKGIEDAISVKRNSDSIVEAISAEDIGKLPDTSIAESIARLPGVAAQRVNGRASAISVRGFAPDFATSLLNGREQVSTGDSRYVEYDQYPSELMSGVTLYKTPDAGLVGQGLSATINMETARPLNFAKRVVAINYRDEKLGKGLSTPAGSGSRVNLAYIDQFADRTIGVALGFARLKETLGVQQNFSSWGVNDVCPQGNNNGCPVATLGKAPGGFNDLVDSGDQKRDAFMGTLQYKPNKNFSSTLDVFATKFDSTQLEQGAQIPLAPAFPEWGQNYAGTTVTPTTVTNGVITAGTLNGFKAVSRNDVNANHDKVHSIGWNNQLVMGDWTGVLDLATSEAKRRAPHLETTAGLPGNCKTNPALCGSVSWTGFDGTSVQSAKYTFPYALDDLSKIKLTDVEGWGGGASLPQAGYSKVASTDDKLNAFRLSGKRSLNGSVFSEMELGFNYSDRKKTRTYVEGRLMVGAANDPFAAVAIPGGTAAVGPQTGTPYIAWNPDGSIGTVYTIASKLVPDIANKNWVVSEKVATGYAKFSIDSSIGGIPVRGNAGAQLVHTDQSSTAFSADRTQSCPNDVCNLGTVTLGKKYYDVLPSMNLVGDFGNGNTLRFGLARQLARPTLDDMRASLDFNVDNTSHLISGNGGNPTLKPFRATALDLSYEKYWGKQAYVSVAGFYKKLSTYILRVPQAYDFTPYITANTPTPASPVGLRTAPVNGDGGNISGVELAASLPLNLLTHWLDGFGLQGNYSRTNSALKLPSTGFNSGLTTTTLPMPGLSKETRGWALYFEKWGFEARVGQRYRTDFVGSISDQYGDSQLIYIKAERITDAQISYNFQDGWLKGVTLLLQANNVNNEPYTEYKQSPLDPSKNVKYGKTYLMGVNYKF</sequence>
<dbReference type="PANTHER" id="PTHR40980:SF3">
    <property type="entry name" value="TONB-DEPENDENT RECEPTOR-LIKE BETA-BARREL DOMAIN-CONTAINING PROTEIN"/>
    <property type="match status" value="1"/>
</dbReference>
<dbReference type="InterPro" id="IPR037066">
    <property type="entry name" value="Plug_dom_sf"/>
</dbReference>
<reference evidence="7 8" key="1">
    <citation type="submission" date="2017-08" db="EMBL/GenBank/DDBJ databases">
        <title>Infants hospitalized years apart are colonized by the same room-sourced microbial strains.</title>
        <authorList>
            <person name="Brooks B."/>
            <person name="Olm M.R."/>
            <person name="Firek B.A."/>
            <person name="Baker R."/>
            <person name="Thomas B.C."/>
            <person name="Morowitz M.J."/>
            <person name="Banfield J.F."/>
        </authorList>
    </citation>
    <scope>NUCLEOTIDE SEQUENCE [LARGE SCALE GENOMIC DNA]</scope>
    <source>
        <strain evidence="7">S2_012_000_R2_81</strain>
    </source>
</reference>
<organism evidence="7 8">
    <name type="scientific">Roseateles depolymerans</name>
    <dbReference type="NCBI Taxonomy" id="76731"/>
    <lineage>
        <taxon>Bacteria</taxon>
        <taxon>Pseudomonadati</taxon>
        <taxon>Pseudomonadota</taxon>
        <taxon>Betaproteobacteria</taxon>
        <taxon>Burkholderiales</taxon>
        <taxon>Sphaerotilaceae</taxon>
        <taxon>Roseateles</taxon>
    </lineage>
</organism>
<keyword evidence="7" id="KW-0675">Receptor</keyword>
<dbReference type="PANTHER" id="PTHR40980">
    <property type="entry name" value="PLUG DOMAIN-CONTAINING PROTEIN"/>
    <property type="match status" value="1"/>
</dbReference>
<dbReference type="Gene3D" id="2.170.130.10">
    <property type="entry name" value="TonB-dependent receptor, plug domain"/>
    <property type="match status" value="1"/>
</dbReference>
<protein>
    <submittedName>
        <fullName evidence="7">TonB-dependent receptor</fullName>
    </submittedName>
</protein>
<feature type="domain" description="TonB-dependent receptor plug" evidence="5">
    <location>
        <begin position="68"/>
        <end position="168"/>
    </location>
</feature>
<keyword evidence="3" id="KW-0472">Membrane</keyword>
<comment type="subcellular location">
    <subcellularLocation>
        <location evidence="1">Cell outer membrane</location>
    </subcellularLocation>
</comment>